<organism evidence="2 3">
    <name type="scientific">Hymenolepis diminuta</name>
    <name type="common">Rat tapeworm</name>
    <dbReference type="NCBI Taxonomy" id="6216"/>
    <lineage>
        <taxon>Eukaryota</taxon>
        <taxon>Metazoa</taxon>
        <taxon>Spiralia</taxon>
        <taxon>Lophotrochozoa</taxon>
        <taxon>Platyhelminthes</taxon>
        <taxon>Cestoda</taxon>
        <taxon>Eucestoda</taxon>
        <taxon>Cyclophyllidea</taxon>
        <taxon>Hymenolepididae</taxon>
        <taxon>Hymenolepis</taxon>
    </lineage>
</organism>
<keyword evidence="1" id="KW-0812">Transmembrane</keyword>
<gene>
    <name evidence="2" type="ORF">WMSIL1_LOCUS69</name>
</gene>
<reference evidence="2 3" key="1">
    <citation type="submission" date="2019-07" db="EMBL/GenBank/DDBJ databases">
        <authorList>
            <person name="Jastrzebski P J."/>
            <person name="Paukszto L."/>
            <person name="Jastrzebski P J."/>
        </authorList>
    </citation>
    <scope>NUCLEOTIDE SEQUENCE [LARGE SCALE GENOMIC DNA]</scope>
    <source>
        <strain evidence="2 3">WMS-il1</strain>
    </source>
</reference>
<name>A0A564XWH9_HYMDI</name>
<keyword evidence="1" id="KW-1133">Transmembrane helix</keyword>
<sequence>MDAKTSCAKCVGMSPKSTRAESRVRSTISTPSLTIFAALCWIFPPLVLTGGLIWVIKALFEVRR</sequence>
<dbReference type="EMBL" id="CABIJS010000003">
    <property type="protein sequence ID" value="VUZ38623.1"/>
    <property type="molecule type" value="Genomic_DNA"/>
</dbReference>
<evidence type="ECO:0000313" key="2">
    <source>
        <dbReference type="EMBL" id="VUZ38623.1"/>
    </source>
</evidence>
<evidence type="ECO:0000256" key="1">
    <source>
        <dbReference type="SAM" id="Phobius"/>
    </source>
</evidence>
<proteinExistence type="predicted"/>
<evidence type="ECO:0000313" key="3">
    <source>
        <dbReference type="Proteomes" id="UP000321570"/>
    </source>
</evidence>
<keyword evidence="3" id="KW-1185">Reference proteome</keyword>
<feature type="transmembrane region" description="Helical" evidence="1">
    <location>
        <begin position="33"/>
        <end position="56"/>
    </location>
</feature>
<keyword evidence="1" id="KW-0472">Membrane</keyword>
<accession>A0A564XWH9</accession>
<protein>
    <submittedName>
        <fullName evidence="2">Uncharacterized protein</fullName>
    </submittedName>
</protein>
<dbReference type="Proteomes" id="UP000321570">
    <property type="component" value="Unassembled WGS sequence"/>
</dbReference>
<dbReference type="AlphaFoldDB" id="A0A564XWH9"/>